<dbReference type="InterPro" id="IPR002810">
    <property type="entry name" value="NfeD-like_C"/>
</dbReference>
<dbReference type="SUPFAM" id="SSF141322">
    <property type="entry name" value="NfeD domain-like"/>
    <property type="match status" value="1"/>
</dbReference>
<evidence type="ECO:0000259" key="6">
    <source>
        <dbReference type="Pfam" id="PF01957"/>
    </source>
</evidence>
<dbReference type="PANTHER" id="PTHR33507">
    <property type="entry name" value="INNER MEMBRANE PROTEIN YBBJ"/>
    <property type="match status" value="1"/>
</dbReference>
<protein>
    <submittedName>
        <fullName evidence="7">Nodulation protein NfeD</fullName>
    </submittedName>
</protein>
<evidence type="ECO:0000256" key="5">
    <source>
        <dbReference type="SAM" id="Phobius"/>
    </source>
</evidence>
<dbReference type="InterPro" id="IPR012340">
    <property type="entry name" value="NA-bd_OB-fold"/>
</dbReference>
<dbReference type="Pfam" id="PF01957">
    <property type="entry name" value="NfeD"/>
    <property type="match status" value="1"/>
</dbReference>
<evidence type="ECO:0000256" key="2">
    <source>
        <dbReference type="ARBA" id="ARBA00022692"/>
    </source>
</evidence>
<dbReference type="AlphaFoldDB" id="A0A2N0VFT9"/>
<sequence length="165" mass="18436">MDADLLTWIFLGGGLLLMLLELALPGGVALFLGFSGITVGVLRFLGLLSSTGASIAVWLILSVVLTIAIRPFIKKYLKPESYFKYADEDYEAMDQIVEVIEEINEEDNSGRIRLDGTSWRAKSLDGTIKAGEKVRIQYRENTTWIVEALGVKEPSKEQLKNRNRN</sequence>
<dbReference type="GO" id="GO:0005886">
    <property type="term" value="C:plasma membrane"/>
    <property type="evidence" value="ECO:0007669"/>
    <property type="project" value="TreeGrafter"/>
</dbReference>
<reference evidence="7 8" key="1">
    <citation type="submission" date="2017-11" db="EMBL/GenBank/DDBJ databases">
        <title>Rhodohalobacter 15182 sp. nov., isolated from a salt lake.</title>
        <authorList>
            <person name="Han S."/>
        </authorList>
    </citation>
    <scope>NUCLEOTIDE SEQUENCE [LARGE SCALE GENOMIC DNA]</scope>
    <source>
        <strain evidence="7 8">15182</strain>
    </source>
</reference>
<feature type="transmembrane region" description="Helical" evidence="5">
    <location>
        <begin position="55"/>
        <end position="73"/>
    </location>
</feature>
<dbReference type="PANTHER" id="PTHR33507:SF3">
    <property type="entry name" value="INNER MEMBRANE PROTEIN YBBJ"/>
    <property type="match status" value="1"/>
</dbReference>
<keyword evidence="3 5" id="KW-1133">Transmembrane helix</keyword>
<evidence type="ECO:0000256" key="4">
    <source>
        <dbReference type="ARBA" id="ARBA00023136"/>
    </source>
</evidence>
<dbReference type="EMBL" id="PISP01000003">
    <property type="protein sequence ID" value="PKD43057.1"/>
    <property type="molecule type" value="Genomic_DNA"/>
</dbReference>
<organism evidence="7 8">
    <name type="scientific">Rhodohalobacter barkolensis</name>
    <dbReference type="NCBI Taxonomy" id="2053187"/>
    <lineage>
        <taxon>Bacteria</taxon>
        <taxon>Pseudomonadati</taxon>
        <taxon>Balneolota</taxon>
        <taxon>Balneolia</taxon>
        <taxon>Balneolales</taxon>
        <taxon>Balneolaceae</taxon>
        <taxon>Rhodohalobacter</taxon>
    </lineage>
</organism>
<evidence type="ECO:0000256" key="1">
    <source>
        <dbReference type="ARBA" id="ARBA00004141"/>
    </source>
</evidence>
<dbReference type="Gene3D" id="2.40.50.140">
    <property type="entry name" value="Nucleic acid-binding proteins"/>
    <property type="match status" value="1"/>
</dbReference>
<keyword evidence="4 5" id="KW-0472">Membrane</keyword>
<dbReference type="RefSeq" id="WP_101073532.1">
    <property type="nucleotide sequence ID" value="NZ_PISP01000003.1"/>
</dbReference>
<evidence type="ECO:0000313" key="8">
    <source>
        <dbReference type="Proteomes" id="UP000233398"/>
    </source>
</evidence>
<feature type="transmembrane region" description="Helical" evidence="5">
    <location>
        <begin position="6"/>
        <end position="24"/>
    </location>
</feature>
<feature type="domain" description="NfeD-like C-terminal" evidence="6">
    <location>
        <begin position="94"/>
        <end position="147"/>
    </location>
</feature>
<keyword evidence="8" id="KW-1185">Reference proteome</keyword>
<dbReference type="InterPro" id="IPR052165">
    <property type="entry name" value="Membrane_assoc_protease"/>
</dbReference>
<comment type="caution">
    <text evidence="7">The sequence shown here is derived from an EMBL/GenBank/DDBJ whole genome shotgun (WGS) entry which is preliminary data.</text>
</comment>
<name>A0A2N0VFT9_9BACT</name>
<accession>A0A2N0VFT9</accession>
<comment type="subcellular location">
    <subcellularLocation>
        <location evidence="1">Membrane</location>
        <topology evidence="1">Multi-pass membrane protein</topology>
    </subcellularLocation>
</comment>
<proteinExistence type="predicted"/>
<dbReference type="OrthoDB" id="338089at2"/>
<gene>
    <name evidence="7" type="ORF">CWD77_10505</name>
</gene>
<keyword evidence="2 5" id="KW-0812">Transmembrane</keyword>
<evidence type="ECO:0000313" key="7">
    <source>
        <dbReference type="EMBL" id="PKD43057.1"/>
    </source>
</evidence>
<dbReference type="Proteomes" id="UP000233398">
    <property type="component" value="Unassembled WGS sequence"/>
</dbReference>
<evidence type="ECO:0000256" key="3">
    <source>
        <dbReference type="ARBA" id="ARBA00022989"/>
    </source>
</evidence>